<organism evidence="1 2">
    <name type="scientific">Diphasiastrum complanatum</name>
    <name type="common">Issler's clubmoss</name>
    <name type="synonym">Lycopodium complanatum</name>
    <dbReference type="NCBI Taxonomy" id="34168"/>
    <lineage>
        <taxon>Eukaryota</taxon>
        <taxon>Viridiplantae</taxon>
        <taxon>Streptophyta</taxon>
        <taxon>Embryophyta</taxon>
        <taxon>Tracheophyta</taxon>
        <taxon>Lycopodiopsida</taxon>
        <taxon>Lycopodiales</taxon>
        <taxon>Lycopodiaceae</taxon>
        <taxon>Lycopodioideae</taxon>
        <taxon>Diphasiastrum</taxon>
    </lineage>
</organism>
<gene>
    <name evidence="1" type="ORF">O6H91_01G014200</name>
</gene>
<protein>
    <submittedName>
        <fullName evidence="1">Uncharacterized protein</fullName>
    </submittedName>
</protein>
<sequence length="926" mass="105346">MMLGTAITENDHQHNVAMARSSEATSSSGGAQPSQRWINDLGGAEESNHFVEVLLDVHDDTVTLRRVAPATDDHDASLFAESGERKFSSLRSSFRRNASSASSRMKQFSHELKRLSLSHSSAVRAFSARHAQDLSPLAAQQSRPRLVRSKSGAENALEGLRFISKTTNADQKALWAAVEARFDKMASADGKLSRADFGLCIGMNDSKEFAVELFDALARRKDINSQSITKKDLHDFWLQISDQSFDARMQIFFDMCDKNADGRISEKEVKEVIMLSASANKLSKLKQQAEEYAALIMEELDPDNLGYIELWQLETLLRGPADFGRDAYSNYSQTLSQTLAPPRRKNPIKALTRATKYFLDENWKRIWVIALWLAAMAGLFCWKFMQYRHKAAFHVMGYCVSVAKGAAETLKLNMALILLPVCRNIITWLRSTWLGNYVPFDDNINYHKLIALGIAIGVLVHGGVHLSCDFPRIVHSSSYDFYHDVGRGFHYHKPSYMGIITTVEGITGITMVILMIISFTLATTWFRRNLVKLPWPFHRLTGFNAFWYSHHLFVIVYILLIIHSIYLFLAFEWYQKTTWMYLAVPVLLYGGERTLRAFRSGHYAVQVVKAAIYAGNVLALHMTKPPGFKYKSGMYLFLNCPLISPFQWHPFSITSAPNDEYLSVHIRTLGDWTEELLRIFSEVCEPPLENRSGLLRAEYVVGDGALQSKFPKLLIDGPYGAPSQDYKKYDVLLLVGLGIGATPFISILKDMLNLIRITDKQQESVHMNVSRPTDSPKPFESPRRRKRRGPTNAYFYWVTREQGSFDWFKGVMNEVAEIDQKAVIEMHNYLTSVYEEGDARSALITMVQALHHAKNGVDIVSGTRVRTHFARPNWKKVFTRLSTTHRDSRIGVFYCGPTLLAKELDELSREYTHSTTTKFEFHKEKF</sequence>
<accession>A0ACC2ENH3</accession>
<keyword evidence="2" id="KW-1185">Reference proteome</keyword>
<proteinExistence type="predicted"/>
<evidence type="ECO:0000313" key="2">
    <source>
        <dbReference type="Proteomes" id="UP001162992"/>
    </source>
</evidence>
<name>A0ACC2ENH3_DIPCM</name>
<comment type="caution">
    <text evidence="1">The sequence shown here is derived from an EMBL/GenBank/DDBJ whole genome shotgun (WGS) entry which is preliminary data.</text>
</comment>
<evidence type="ECO:0000313" key="1">
    <source>
        <dbReference type="EMBL" id="KAJ7567976.1"/>
    </source>
</evidence>
<reference evidence="2" key="1">
    <citation type="journal article" date="2024" name="Proc. Natl. Acad. Sci. U.S.A.">
        <title>Extraordinary preservation of gene collinearity over three hundred million years revealed in homosporous lycophytes.</title>
        <authorList>
            <person name="Li C."/>
            <person name="Wickell D."/>
            <person name="Kuo L.Y."/>
            <person name="Chen X."/>
            <person name="Nie B."/>
            <person name="Liao X."/>
            <person name="Peng D."/>
            <person name="Ji J."/>
            <person name="Jenkins J."/>
            <person name="Williams M."/>
            <person name="Shu S."/>
            <person name="Plott C."/>
            <person name="Barry K."/>
            <person name="Rajasekar S."/>
            <person name="Grimwood J."/>
            <person name="Han X."/>
            <person name="Sun S."/>
            <person name="Hou Z."/>
            <person name="He W."/>
            <person name="Dai G."/>
            <person name="Sun C."/>
            <person name="Schmutz J."/>
            <person name="Leebens-Mack J.H."/>
            <person name="Li F.W."/>
            <person name="Wang L."/>
        </authorList>
    </citation>
    <scope>NUCLEOTIDE SEQUENCE [LARGE SCALE GENOMIC DNA]</scope>
    <source>
        <strain evidence="2">cv. PW_Plant_1</strain>
    </source>
</reference>
<dbReference type="Proteomes" id="UP001162992">
    <property type="component" value="Chromosome 1"/>
</dbReference>
<dbReference type="EMBL" id="CM055092">
    <property type="protein sequence ID" value="KAJ7567976.1"/>
    <property type="molecule type" value="Genomic_DNA"/>
</dbReference>